<reference evidence="1 2" key="1">
    <citation type="journal article" date="2019" name="Genomics">
        <title>Genomic analyses of a novel bacteriophage (VB_PmiS-Isfahan) within Siphoviridae family infecting Proteus mirabilis.</title>
        <authorList>
            <person name="Yazdi M."/>
            <person name="Bouzari M."/>
            <person name="Ghaemi E.A."/>
        </authorList>
    </citation>
    <scope>NUCLEOTIDE SEQUENCE [LARGE SCALE GENOMIC DNA]</scope>
</reference>
<dbReference type="KEGG" id="vg:40076460"/>
<protein>
    <submittedName>
        <fullName evidence="1">Uncharacterized protein</fullName>
    </submittedName>
</protein>
<evidence type="ECO:0000313" key="1">
    <source>
        <dbReference type="EMBL" id="AQZ54618.1"/>
    </source>
</evidence>
<name>A0A1U9ZA97_9CAUD</name>
<sequence>MSLAQEMRKIAVEYHEIIDEHFLNRANDSIKTSAENGKFILELDVIDINRSTINKLMSTLRENGFKVELDVLQNSVTIQW</sequence>
<keyword evidence="2" id="KW-1185">Reference proteome</keyword>
<organism evidence="1 2">
    <name type="scientific">Proteus phage VB_PmiS-Isfahan</name>
    <dbReference type="NCBI Taxonomy" id="1969841"/>
    <lineage>
        <taxon>Viruses</taxon>
        <taxon>Duplodnaviria</taxon>
        <taxon>Heunggongvirae</taxon>
        <taxon>Uroviricota</taxon>
        <taxon>Caudoviricetes</taxon>
        <taxon>Gorganvirus</taxon>
        <taxon>Gorganvirus isfahan</taxon>
    </lineage>
</organism>
<dbReference type="GeneID" id="40076460"/>
<proteinExistence type="predicted"/>
<dbReference type="Proteomes" id="UP000221468">
    <property type="component" value="Segment"/>
</dbReference>
<accession>A0A1U9ZA97</accession>
<dbReference type="RefSeq" id="YP_009600654.1">
    <property type="nucleotide sequence ID" value="NC_041925.1"/>
</dbReference>
<dbReference type="EMBL" id="KY742649">
    <property type="protein sequence ID" value="AQZ54618.1"/>
    <property type="molecule type" value="Genomic_DNA"/>
</dbReference>
<evidence type="ECO:0000313" key="2">
    <source>
        <dbReference type="Proteomes" id="UP000221468"/>
    </source>
</evidence>